<dbReference type="GO" id="GO:0003677">
    <property type="term" value="F:DNA binding"/>
    <property type="evidence" value="ECO:0007669"/>
    <property type="project" value="TreeGrafter"/>
</dbReference>
<dbReference type="Gene3D" id="1.25.40.80">
    <property type="match status" value="1"/>
</dbReference>
<dbReference type="GO" id="GO:0009416">
    <property type="term" value="P:response to light stimulus"/>
    <property type="evidence" value="ECO:0007669"/>
    <property type="project" value="TreeGrafter"/>
</dbReference>
<dbReference type="Gene3D" id="3.40.50.620">
    <property type="entry name" value="HUPs"/>
    <property type="match status" value="1"/>
</dbReference>
<evidence type="ECO:0000256" key="4">
    <source>
        <dbReference type="ARBA" id="ARBA00014046"/>
    </source>
</evidence>
<dbReference type="EC" id="4.1.99.3" evidence="3"/>
<accession>A0A244CRA5</accession>
<dbReference type="InterPro" id="IPR036134">
    <property type="entry name" value="Crypto/Photolyase_FAD-like_sf"/>
</dbReference>
<dbReference type="Pfam" id="PF00875">
    <property type="entry name" value="DNA_photolyase"/>
    <property type="match status" value="1"/>
</dbReference>
<dbReference type="PROSITE" id="PS00691">
    <property type="entry name" value="DNA_PHOTOLYASES_1_2"/>
    <property type="match status" value="1"/>
</dbReference>
<comment type="catalytic activity">
    <reaction evidence="9">
        <text>cyclobutadipyrimidine (in DNA) = 2 pyrimidine residues (in DNA).</text>
        <dbReference type="EC" id="4.1.99.3"/>
    </reaction>
</comment>
<dbReference type="FunFam" id="1.10.579.10:FF:000003">
    <property type="entry name" value="Deoxyribodipyrimidine photo-lyase"/>
    <property type="match status" value="1"/>
</dbReference>
<sequence>MNVIWFRRDLRIDDNPALAAAIQSGPTRALFIATPDQWLQHDMAPIQVDFIERHLNLLAKQLSQYNIHLDVLVSTDFNQQTAVLKQYCLEHQVENLFANEELELNERLRDKSVTDSGISLHLFEADVIVPKGQVVNGKNEMYKVFTPFRNAWLNQLRNLGIGLAPHPASLLTNTDEPTVQPMIELTANKQCSKKWPLADVVLKKVLPDFIETKHADYKQYRDFPAQKGTSGLSPYLAIGAISPKRLVIEVLQHNPHLLEDPKAELFCWLNELAWRDFYKHLLFHEPNLIKHRNFQDKYDALNWPNNPDYFEAWCQGKTGYPLVDAAMRQLTTTGWMHNRLRMVVASFLTKHLLVDWRLGEQFFMQHLIDGDFSANNGGWQWAAGTGCDAQPYFRVFNPITQSEKFDPDGSFIRKYLPELNDIPIKHIHLPQSYLAATGQLNCYRDVIVEHKQARATALDFYKHQLGST</sequence>
<evidence type="ECO:0000256" key="2">
    <source>
        <dbReference type="ARBA" id="ARBA00005862"/>
    </source>
</evidence>
<dbReference type="InterPro" id="IPR014729">
    <property type="entry name" value="Rossmann-like_a/b/a_fold"/>
</dbReference>
<evidence type="ECO:0000256" key="1">
    <source>
        <dbReference type="ARBA" id="ARBA00001932"/>
    </source>
</evidence>
<dbReference type="InterPro" id="IPR018394">
    <property type="entry name" value="DNA_photolyase_1_CS_C"/>
</dbReference>
<evidence type="ECO:0000256" key="3">
    <source>
        <dbReference type="ARBA" id="ARBA00013149"/>
    </source>
</evidence>
<feature type="binding site" evidence="12">
    <location>
        <begin position="271"/>
        <end position="278"/>
    </location>
    <ligand>
        <name>FAD</name>
        <dbReference type="ChEBI" id="CHEBI:57692"/>
    </ligand>
</feature>
<dbReference type="InterPro" id="IPR002081">
    <property type="entry name" value="Cryptochrome/DNA_photolyase_1"/>
</dbReference>
<dbReference type="Proteomes" id="UP000194841">
    <property type="component" value="Unassembled WGS sequence"/>
</dbReference>
<evidence type="ECO:0000256" key="6">
    <source>
        <dbReference type="ARBA" id="ARBA00022827"/>
    </source>
</evidence>
<dbReference type="GO" id="GO:0000719">
    <property type="term" value="P:photoreactive repair"/>
    <property type="evidence" value="ECO:0007669"/>
    <property type="project" value="UniProtKB-ARBA"/>
</dbReference>
<comment type="similarity">
    <text evidence="2">Belongs to the DNA photolyase class-1 family.</text>
</comment>
<comment type="similarity">
    <text evidence="14">Belongs to the DNA photolyase family.</text>
</comment>
<dbReference type="InterPro" id="IPR005101">
    <property type="entry name" value="Cryptochr/Photolyase_FAD-bd"/>
</dbReference>
<feature type="site" description="Electron transfer via tryptophanyl radical" evidence="13">
    <location>
        <position position="379"/>
    </location>
</feature>
<dbReference type="PRINTS" id="PR00147">
    <property type="entry name" value="DNAPHOTLYASE"/>
</dbReference>
<dbReference type="InterPro" id="IPR036155">
    <property type="entry name" value="Crypto/Photolyase_N_sf"/>
</dbReference>
<dbReference type="InterPro" id="IPR006050">
    <property type="entry name" value="DNA_photolyase_N"/>
</dbReference>
<dbReference type="NCBIfam" id="NF007955">
    <property type="entry name" value="PRK10674.1"/>
    <property type="match status" value="1"/>
</dbReference>
<dbReference type="AlphaFoldDB" id="A0A244CRA5"/>
<feature type="domain" description="Photolyase/cryptochrome alpha/beta" evidence="15">
    <location>
        <begin position="1"/>
        <end position="128"/>
    </location>
</feature>
<dbReference type="GO" id="GO:0003904">
    <property type="term" value="F:deoxyribodipyrimidine photo-lyase activity"/>
    <property type="evidence" value="ECO:0007669"/>
    <property type="project" value="UniProtKB-EC"/>
</dbReference>
<evidence type="ECO:0000256" key="12">
    <source>
        <dbReference type="PIRSR" id="PIRSR602081-1"/>
    </source>
</evidence>
<keyword evidence="6 12" id="KW-0274">FAD</keyword>
<dbReference type="GO" id="GO:0071949">
    <property type="term" value="F:FAD binding"/>
    <property type="evidence" value="ECO:0007669"/>
    <property type="project" value="TreeGrafter"/>
</dbReference>
<comment type="function">
    <text evidence="10">Involved in repair of UV radiation-induced DNA damage. Catalyzes the light-dependent monomerization (300-600 nm) of cyclobutyl pyrimidine dimers (in cis-syn configuration), which are formed between adjacent bases on the same DNA strand upon exposure to ultraviolet radiation.</text>
</comment>
<proteinExistence type="inferred from homology"/>
<keyword evidence="5 12" id="KW-0285">Flavoprotein</keyword>
<dbReference type="PANTHER" id="PTHR11455">
    <property type="entry name" value="CRYPTOCHROME"/>
    <property type="match status" value="1"/>
</dbReference>
<dbReference type="EMBL" id="MWPV01000002">
    <property type="protein sequence ID" value="OUL58151.1"/>
    <property type="molecule type" value="Genomic_DNA"/>
</dbReference>
<evidence type="ECO:0000256" key="13">
    <source>
        <dbReference type="PIRSR" id="PIRSR602081-2"/>
    </source>
</evidence>
<organism evidence="16 17">
    <name type="scientific">Pseudoalteromonas ulvae</name>
    <dbReference type="NCBI Taxonomy" id="107327"/>
    <lineage>
        <taxon>Bacteria</taxon>
        <taxon>Pseudomonadati</taxon>
        <taxon>Pseudomonadota</taxon>
        <taxon>Gammaproteobacteria</taxon>
        <taxon>Alteromonadales</taxon>
        <taxon>Pseudoalteromonadaceae</taxon>
        <taxon>Pseudoalteromonas</taxon>
    </lineage>
</organism>
<comment type="cofactor">
    <cofactor evidence="1">
        <name>(6R)-5,10-methylene-5,6,7,8-tetrahydrofolate</name>
        <dbReference type="ChEBI" id="CHEBI:15636"/>
    </cofactor>
</comment>
<evidence type="ECO:0000313" key="16">
    <source>
        <dbReference type="EMBL" id="OUL58151.1"/>
    </source>
</evidence>
<dbReference type="OrthoDB" id="9772484at2"/>
<evidence type="ECO:0000256" key="14">
    <source>
        <dbReference type="RuleBase" id="RU004182"/>
    </source>
</evidence>
<protein>
    <recommendedName>
        <fullName evidence="4">Deoxyribodipyrimidine photo-lyase</fullName>
        <ecNumber evidence="3">4.1.99.3</ecNumber>
    </recommendedName>
    <alternativeName>
        <fullName evidence="8">DNA photolyase</fullName>
    </alternativeName>
    <alternativeName>
        <fullName evidence="11">Photoreactivating enzyme</fullName>
    </alternativeName>
</protein>
<gene>
    <name evidence="16" type="ORF">B1199_07295</name>
</gene>
<feature type="site" description="Electron transfer via tryptophanyl radical" evidence="13">
    <location>
        <position position="356"/>
    </location>
</feature>
<evidence type="ECO:0000259" key="15">
    <source>
        <dbReference type="PROSITE" id="PS51645"/>
    </source>
</evidence>
<dbReference type="RefSeq" id="WP_086743457.1">
    <property type="nucleotide sequence ID" value="NZ_MWPV01000002.1"/>
</dbReference>
<feature type="binding site" evidence="12">
    <location>
        <begin position="229"/>
        <end position="233"/>
    </location>
    <ligand>
        <name>FAD</name>
        <dbReference type="ChEBI" id="CHEBI:57692"/>
    </ligand>
</feature>
<evidence type="ECO:0000256" key="11">
    <source>
        <dbReference type="ARBA" id="ARBA00083107"/>
    </source>
</evidence>
<evidence type="ECO:0000256" key="10">
    <source>
        <dbReference type="ARBA" id="ARBA00059220"/>
    </source>
</evidence>
<keyword evidence="16" id="KW-0456">Lyase</keyword>
<dbReference type="Pfam" id="PF03441">
    <property type="entry name" value="FAD_binding_7"/>
    <property type="match status" value="1"/>
</dbReference>
<dbReference type="PROSITE" id="PS51645">
    <property type="entry name" value="PHR_CRY_ALPHA_BETA"/>
    <property type="match status" value="1"/>
</dbReference>
<evidence type="ECO:0000256" key="7">
    <source>
        <dbReference type="ARBA" id="ARBA00022991"/>
    </source>
</evidence>
<keyword evidence="7 14" id="KW-0157">Chromophore</keyword>
<dbReference type="Gene3D" id="1.10.579.10">
    <property type="entry name" value="DNA Cyclobutane Dipyrimidine Photolyase, subunit A, domain 3"/>
    <property type="match status" value="1"/>
</dbReference>
<feature type="binding site" evidence="12">
    <location>
        <position position="217"/>
    </location>
    <ligand>
        <name>FAD</name>
        <dbReference type="ChEBI" id="CHEBI:57692"/>
    </ligand>
</feature>
<comment type="cofactor">
    <cofactor evidence="12">
        <name>FAD</name>
        <dbReference type="ChEBI" id="CHEBI:57692"/>
    </cofactor>
    <text evidence="12">Binds 1 FAD per subunit.</text>
</comment>
<feature type="site" description="Electron transfer via tryptophanyl radical" evidence="13">
    <location>
        <position position="303"/>
    </location>
</feature>
<evidence type="ECO:0000256" key="8">
    <source>
        <dbReference type="ARBA" id="ARBA00031671"/>
    </source>
</evidence>
<dbReference type="SUPFAM" id="SSF48173">
    <property type="entry name" value="Cryptochrome/photolyase FAD-binding domain"/>
    <property type="match status" value="1"/>
</dbReference>
<name>A0A244CRA5_PSEDV</name>
<reference evidence="16 17" key="1">
    <citation type="submission" date="2017-02" db="EMBL/GenBank/DDBJ databases">
        <title>Pseudoalteromonas ulvae TC14 Genome.</title>
        <authorList>
            <person name="Molmeret M."/>
        </authorList>
    </citation>
    <scope>NUCLEOTIDE SEQUENCE [LARGE SCALE GENOMIC DNA]</scope>
    <source>
        <strain evidence="16">TC14</strain>
    </source>
</reference>
<comment type="caution">
    <text evidence="16">The sequence shown here is derived from an EMBL/GenBank/DDBJ whole genome shotgun (WGS) entry which is preliminary data.</text>
</comment>
<evidence type="ECO:0000313" key="17">
    <source>
        <dbReference type="Proteomes" id="UP000194841"/>
    </source>
</evidence>
<dbReference type="PANTHER" id="PTHR11455:SF9">
    <property type="entry name" value="CRYPTOCHROME CIRCADIAN CLOCK 5 ISOFORM X1"/>
    <property type="match status" value="1"/>
</dbReference>
<evidence type="ECO:0000256" key="5">
    <source>
        <dbReference type="ARBA" id="ARBA00022630"/>
    </source>
</evidence>
<keyword evidence="17" id="KW-1185">Reference proteome</keyword>
<evidence type="ECO:0000256" key="9">
    <source>
        <dbReference type="ARBA" id="ARBA00033999"/>
    </source>
</evidence>
<feature type="binding site" evidence="12">
    <location>
        <position position="268"/>
    </location>
    <ligand>
        <name>FAD</name>
        <dbReference type="ChEBI" id="CHEBI:57692"/>
    </ligand>
</feature>
<feature type="binding site" evidence="12">
    <location>
        <begin position="369"/>
        <end position="371"/>
    </location>
    <ligand>
        <name>FAD</name>
        <dbReference type="ChEBI" id="CHEBI:57692"/>
    </ligand>
</feature>
<dbReference type="SUPFAM" id="SSF52425">
    <property type="entry name" value="Cryptochrome/photolyase, N-terminal domain"/>
    <property type="match status" value="1"/>
</dbReference>
<dbReference type="PROSITE" id="PS00394">
    <property type="entry name" value="DNA_PHOTOLYASES_1_1"/>
    <property type="match status" value="1"/>
</dbReference>